<dbReference type="PROSITE" id="PS51257">
    <property type="entry name" value="PROKAR_LIPOPROTEIN"/>
    <property type="match status" value="1"/>
</dbReference>
<sequence length="188" mass="20224">MRRRSAHAIFGGLALACAALALAQALRLDQAERMNTGLRAALEAPVDLARPVLPSSDDPVELRLARATALAAAGAHEAAFKAYSSVLRSAGPAADSALSRQALFNLGNLSLRQALAQGGDEALPLVELAKQRYRDLLRVAPEDWDARYNLERALRLAPELEEALAAEDDVPVERRQIMLRGMEPGDLP</sequence>
<keyword evidence="1" id="KW-0732">Signal</keyword>
<keyword evidence="3" id="KW-1185">Reference proteome</keyword>
<dbReference type="AlphaFoldDB" id="A0A9X0XCF6"/>
<dbReference type="InterPro" id="IPR011990">
    <property type="entry name" value="TPR-like_helical_dom_sf"/>
</dbReference>
<comment type="caution">
    <text evidence="2">The sequence shown here is derived from an EMBL/GenBank/DDBJ whole genome shotgun (WGS) entry which is preliminary data.</text>
</comment>
<feature type="signal peptide" evidence="1">
    <location>
        <begin position="1"/>
        <end position="23"/>
    </location>
</feature>
<dbReference type="Proteomes" id="UP000643207">
    <property type="component" value="Unassembled WGS sequence"/>
</dbReference>
<reference evidence="2 3" key="1">
    <citation type="submission" date="2021-01" db="EMBL/GenBank/DDBJ databases">
        <title>Piscinibacter sp. Jin2 Genome sequencing and assembly.</title>
        <authorList>
            <person name="Kim I."/>
        </authorList>
    </citation>
    <scope>NUCLEOTIDE SEQUENCE [LARGE SCALE GENOMIC DNA]</scope>
    <source>
        <strain evidence="2 3">Jin2</strain>
    </source>
</reference>
<name>A0A9X0XCF6_9BURK</name>
<dbReference type="Gene3D" id="1.25.40.10">
    <property type="entry name" value="Tetratricopeptide repeat domain"/>
    <property type="match status" value="1"/>
</dbReference>
<evidence type="ECO:0000313" key="3">
    <source>
        <dbReference type="Proteomes" id="UP000643207"/>
    </source>
</evidence>
<gene>
    <name evidence="2" type="ORF">JI742_07480</name>
</gene>
<dbReference type="EMBL" id="JAERRA010000001">
    <property type="protein sequence ID" value="MBL0719727.1"/>
    <property type="molecule type" value="Genomic_DNA"/>
</dbReference>
<organism evidence="2 3">
    <name type="scientific">Aquariibacter lacus</name>
    <dbReference type="NCBI Taxonomy" id="2801332"/>
    <lineage>
        <taxon>Bacteria</taxon>
        <taxon>Pseudomonadati</taxon>
        <taxon>Pseudomonadota</taxon>
        <taxon>Betaproteobacteria</taxon>
        <taxon>Burkholderiales</taxon>
        <taxon>Sphaerotilaceae</taxon>
        <taxon>Aquariibacter</taxon>
    </lineage>
</organism>
<protein>
    <submittedName>
        <fullName evidence="2">MxaK protein</fullName>
    </submittedName>
</protein>
<accession>A0A9X0XCF6</accession>
<evidence type="ECO:0000313" key="2">
    <source>
        <dbReference type="EMBL" id="MBL0719727.1"/>
    </source>
</evidence>
<dbReference type="SUPFAM" id="SSF48452">
    <property type="entry name" value="TPR-like"/>
    <property type="match status" value="1"/>
</dbReference>
<proteinExistence type="predicted"/>
<feature type="chain" id="PRO_5040806565" evidence="1">
    <location>
        <begin position="24"/>
        <end position="188"/>
    </location>
</feature>
<evidence type="ECO:0000256" key="1">
    <source>
        <dbReference type="SAM" id="SignalP"/>
    </source>
</evidence>
<dbReference type="RefSeq" id="WP_201825179.1">
    <property type="nucleotide sequence ID" value="NZ_JAERRA010000001.1"/>
</dbReference>